<evidence type="ECO:0000313" key="2">
    <source>
        <dbReference type="EMBL" id="POM71049.1"/>
    </source>
</evidence>
<keyword evidence="3" id="KW-1185">Reference proteome</keyword>
<dbReference type="OrthoDB" id="10693393at2759"/>
<feature type="region of interest" description="Disordered" evidence="1">
    <location>
        <begin position="77"/>
        <end position="101"/>
    </location>
</feature>
<comment type="caution">
    <text evidence="2">The sequence shown here is derived from an EMBL/GenBank/DDBJ whole genome shotgun (WGS) entry which is preliminary data.</text>
</comment>
<dbReference type="EMBL" id="NCKW01006645">
    <property type="protein sequence ID" value="POM71049.1"/>
    <property type="molecule type" value="Genomic_DNA"/>
</dbReference>
<reference evidence="2 3" key="1">
    <citation type="journal article" date="2017" name="Genome Biol. Evol.">
        <title>Phytophthora megakarya and P. palmivora, closely related causal agents of cacao black pod rot, underwent increases in genome sizes and gene numbers by different mechanisms.</title>
        <authorList>
            <person name="Ali S.S."/>
            <person name="Shao J."/>
            <person name="Lary D.J."/>
            <person name="Kronmiller B."/>
            <person name="Shen D."/>
            <person name="Strem M.D."/>
            <person name="Amoako-Attah I."/>
            <person name="Akrofi A.Y."/>
            <person name="Begoude B.A."/>
            <person name="Ten Hoopen G.M."/>
            <person name="Coulibaly K."/>
            <person name="Kebe B.I."/>
            <person name="Melnick R.L."/>
            <person name="Guiltinan M.J."/>
            <person name="Tyler B.M."/>
            <person name="Meinhardt L.W."/>
            <person name="Bailey B.A."/>
        </authorList>
    </citation>
    <scope>NUCLEOTIDE SEQUENCE [LARGE SCALE GENOMIC DNA]</scope>
    <source>
        <strain evidence="3">sbr112.9</strain>
    </source>
</reference>
<proteinExistence type="predicted"/>
<evidence type="ECO:0000256" key="1">
    <source>
        <dbReference type="SAM" id="MobiDB-lite"/>
    </source>
</evidence>
<accession>A0A2P4XZX6</accession>
<evidence type="ECO:0000313" key="3">
    <source>
        <dbReference type="Proteomes" id="UP000237271"/>
    </source>
</evidence>
<organism evidence="2 3">
    <name type="scientific">Phytophthora palmivora</name>
    <dbReference type="NCBI Taxonomy" id="4796"/>
    <lineage>
        <taxon>Eukaryota</taxon>
        <taxon>Sar</taxon>
        <taxon>Stramenopiles</taxon>
        <taxon>Oomycota</taxon>
        <taxon>Peronosporomycetes</taxon>
        <taxon>Peronosporales</taxon>
        <taxon>Peronosporaceae</taxon>
        <taxon>Phytophthora</taxon>
    </lineage>
</organism>
<name>A0A2P4XZX6_9STRA</name>
<gene>
    <name evidence="2" type="ORF">PHPALM_12435</name>
</gene>
<dbReference type="AlphaFoldDB" id="A0A2P4XZX6"/>
<protein>
    <submittedName>
        <fullName evidence="2">Uncharacterized protein</fullName>
    </submittedName>
</protein>
<dbReference type="Proteomes" id="UP000237271">
    <property type="component" value="Unassembled WGS sequence"/>
</dbReference>
<sequence length="101" mass="11427">MKVLKWTEREREETARCRRRRRHLIVAVVSSIAAVPHKRESNFQTTRCLGGTSVSAIYEAMHSVMDAISECPELRISSPTESPQRMLDLSTGLPKLTSRTS</sequence>